<dbReference type="EC" id="2.7.7.49" evidence="1"/>
<evidence type="ECO:0000259" key="9">
    <source>
        <dbReference type="PROSITE" id="PS50994"/>
    </source>
</evidence>
<keyword evidence="3" id="KW-0548">Nucleotidyltransferase</keyword>
<organism evidence="10 11">
    <name type="scientific">Meloidogyne hapla</name>
    <name type="common">Root-knot nematode worm</name>
    <dbReference type="NCBI Taxonomy" id="6305"/>
    <lineage>
        <taxon>Eukaryota</taxon>
        <taxon>Metazoa</taxon>
        <taxon>Ecdysozoa</taxon>
        <taxon>Nematoda</taxon>
        <taxon>Chromadorea</taxon>
        <taxon>Rhabditida</taxon>
        <taxon>Tylenchina</taxon>
        <taxon>Tylenchomorpha</taxon>
        <taxon>Tylenchoidea</taxon>
        <taxon>Meloidogynidae</taxon>
        <taxon>Meloidogyninae</taxon>
        <taxon>Meloidogyne</taxon>
    </lineage>
</organism>
<dbReference type="InterPro" id="IPR012337">
    <property type="entry name" value="RNaseH-like_sf"/>
</dbReference>
<dbReference type="InterPro" id="IPR036397">
    <property type="entry name" value="RNaseH_sf"/>
</dbReference>
<sequence length="993" mass="114224">MALLSSVKKWWKSHECKEFSEKSSDILHVSISEKPKWLTKKVLVNGSEVEFILDSGAQITCISENTWKCIGSPKLIGVPCKGKSFTGNQFKMLGSFMASIEVDGTQEVLETHVTSENWNLFGLPWIIEFESKLNYPIVSSIKKSIEPFEVLKIEKDQSEISEIVNTLSVRFKKVFEEGLGHCTKMKAHLHLKPGVKPVFVRPRPVPIGVKEAIEKELNRLSEMGAIKPIEFANWAAPILAIKKANGKTRRLPFGVKSAPGIFQRFMDKLISGIPGVFAYLDDVIIVSKNIEEHKVRLFEIFYRIEKWGLKIQLEKCNFFKEKLKFLGHIVSKSGIEPDPEKKKKISDLVRPKDVKELKSFMGTINYYGRFVSEMHKLRVPLDKLLKQEVKWEWSKEQEDAFQSVKKVLSSDLLLTHFDPELEIIVTADASNYGVGAMISHRFPDGKEKVIEYASKSLNAAEKNYSQIEKEGLALVYAVQKFHKMLYGRKFALRTDHKPLLAIFGKNKGIKVFSASRLQRWELLLTNYDFKIEFVRTDHMGMADTLSRLISESNSSEDKVIALVTKENSEDEVSAKYVLNIMLNEIPVNNELINYIKNGWPKLMSEPKVNCWSNRRLNLEVIEDCIIFNGKIVIPKSLIKSVLKILHETHPGVNKMKGVAREYMYWPSMAKDIEEYVGNCLKCQAAAKNPIKAELRPWPNTDRNWERVHIDFAGPCKDGKLYLIVIDANSKWPEVFGNMTTSAKDTIKCLEWLGTHYGYPETIVSDNGSPFRSNEFKVYCENRGISQVFSAPYHPQSNGQVERFVNYFKRMMIKNSGKKDWLQEVLLFYRASPHVALEGKSPAEVFLGRKLRLKLARLMPRKVNIRNSDRTLQQLKMKRWFDNHHGVKNRKIETEVHFLNYRSGRSNWLQGEVIKKTGVMYKIYSPVLNAIVTRHENQIRNKSVSNKSEGLPNWWRNSENQISNENIVKKPEYRQIPRIFSAPNCSVPHRDNSV</sequence>
<keyword evidence="7" id="KW-0695">RNA-directed DNA polymerase</keyword>
<dbReference type="Pfam" id="PF00078">
    <property type="entry name" value="RVT_1"/>
    <property type="match status" value="1"/>
</dbReference>
<dbReference type="Gene3D" id="1.10.340.70">
    <property type="match status" value="1"/>
</dbReference>
<keyword evidence="10" id="KW-1185">Reference proteome</keyword>
<dbReference type="Pfam" id="PF17917">
    <property type="entry name" value="RT_RNaseH"/>
    <property type="match status" value="1"/>
</dbReference>
<name>A0A1I8B8B9_MELHA</name>
<dbReference type="InterPro" id="IPR050951">
    <property type="entry name" value="Retrovirus_Pol_polyprotein"/>
</dbReference>
<dbReference type="InterPro" id="IPR041373">
    <property type="entry name" value="RT_RNaseH"/>
</dbReference>
<dbReference type="PROSITE" id="PS00141">
    <property type="entry name" value="ASP_PROTEASE"/>
    <property type="match status" value="1"/>
</dbReference>
<evidence type="ECO:0000256" key="5">
    <source>
        <dbReference type="ARBA" id="ARBA00022759"/>
    </source>
</evidence>
<dbReference type="FunFam" id="1.10.340.70:FF:000003">
    <property type="entry name" value="Protein CBG25708"/>
    <property type="match status" value="1"/>
</dbReference>
<dbReference type="SUPFAM" id="SSF56672">
    <property type="entry name" value="DNA/RNA polymerases"/>
    <property type="match status" value="1"/>
</dbReference>
<evidence type="ECO:0000313" key="10">
    <source>
        <dbReference type="Proteomes" id="UP000095281"/>
    </source>
</evidence>
<dbReference type="InterPro" id="IPR021109">
    <property type="entry name" value="Peptidase_aspartic_dom_sf"/>
</dbReference>
<dbReference type="PANTHER" id="PTHR37984">
    <property type="entry name" value="PROTEIN CBG26694"/>
    <property type="match status" value="1"/>
</dbReference>
<dbReference type="InterPro" id="IPR041588">
    <property type="entry name" value="Integrase_H2C2"/>
</dbReference>
<dbReference type="FunFam" id="3.30.70.270:FF:000020">
    <property type="entry name" value="Transposon Tf2-6 polyprotein-like Protein"/>
    <property type="match status" value="1"/>
</dbReference>
<evidence type="ECO:0000256" key="7">
    <source>
        <dbReference type="ARBA" id="ARBA00022918"/>
    </source>
</evidence>
<feature type="domain" description="Reverse transcriptase" evidence="8">
    <location>
        <begin position="1"/>
        <end position="330"/>
    </location>
</feature>
<dbReference type="CDD" id="cd01647">
    <property type="entry name" value="RT_LTR"/>
    <property type="match status" value="1"/>
</dbReference>
<evidence type="ECO:0000256" key="2">
    <source>
        <dbReference type="ARBA" id="ARBA00022679"/>
    </source>
</evidence>
<dbReference type="GO" id="GO:0004519">
    <property type="term" value="F:endonuclease activity"/>
    <property type="evidence" value="ECO:0007669"/>
    <property type="project" value="UniProtKB-KW"/>
</dbReference>
<proteinExistence type="predicted"/>
<keyword evidence="2" id="KW-0808">Transferase</keyword>
<dbReference type="GO" id="GO:0003964">
    <property type="term" value="F:RNA-directed DNA polymerase activity"/>
    <property type="evidence" value="ECO:0007669"/>
    <property type="project" value="UniProtKB-KW"/>
</dbReference>
<keyword evidence="6" id="KW-0378">Hydrolase</keyword>
<evidence type="ECO:0000256" key="3">
    <source>
        <dbReference type="ARBA" id="ARBA00022695"/>
    </source>
</evidence>
<dbReference type="InterPro" id="IPR001969">
    <property type="entry name" value="Aspartic_peptidase_AS"/>
</dbReference>
<feature type="domain" description="Integrase catalytic" evidence="9">
    <location>
        <begin position="692"/>
        <end position="849"/>
    </location>
</feature>
<protein>
    <recommendedName>
        <fullName evidence="1">RNA-directed DNA polymerase</fullName>
        <ecNumber evidence="1">2.7.7.49</ecNumber>
    </recommendedName>
</protein>
<dbReference type="GO" id="GO:0042575">
    <property type="term" value="C:DNA polymerase complex"/>
    <property type="evidence" value="ECO:0007669"/>
    <property type="project" value="UniProtKB-ARBA"/>
</dbReference>
<keyword evidence="4" id="KW-0540">Nuclease</keyword>
<dbReference type="Pfam" id="PF00665">
    <property type="entry name" value="rve"/>
    <property type="match status" value="1"/>
</dbReference>
<dbReference type="Gene3D" id="3.30.70.270">
    <property type="match status" value="2"/>
</dbReference>
<evidence type="ECO:0000256" key="6">
    <source>
        <dbReference type="ARBA" id="ARBA00022801"/>
    </source>
</evidence>
<dbReference type="CDD" id="cd09274">
    <property type="entry name" value="RNase_HI_RT_Ty3"/>
    <property type="match status" value="1"/>
</dbReference>
<dbReference type="InterPro" id="IPR043128">
    <property type="entry name" value="Rev_trsase/Diguanyl_cyclase"/>
</dbReference>
<dbReference type="PROSITE" id="PS50994">
    <property type="entry name" value="INTEGRASE"/>
    <property type="match status" value="1"/>
</dbReference>
<dbReference type="AlphaFoldDB" id="A0A1I8B8B9"/>
<dbReference type="GO" id="GO:0015074">
    <property type="term" value="P:DNA integration"/>
    <property type="evidence" value="ECO:0007669"/>
    <property type="project" value="InterPro"/>
</dbReference>
<evidence type="ECO:0000259" key="8">
    <source>
        <dbReference type="PROSITE" id="PS50878"/>
    </source>
</evidence>
<dbReference type="Gene3D" id="2.40.70.10">
    <property type="entry name" value="Acid Proteases"/>
    <property type="match status" value="1"/>
</dbReference>
<keyword evidence="5" id="KW-0255">Endonuclease</keyword>
<dbReference type="PROSITE" id="PS50878">
    <property type="entry name" value="RT_POL"/>
    <property type="match status" value="1"/>
</dbReference>
<dbReference type="Pfam" id="PF17921">
    <property type="entry name" value="Integrase_H2C2"/>
    <property type="match status" value="1"/>
</dbReference>
<dbReference type="WBParaSite" id="MhA1_Contig1532.frz3.fgene1">
    <property type="protein sequence ID" value="MhA1_Contig1532.frz3.fgene1"/>
    <property type="gene ID" value="MhA1_Contig1532.frz3.fgene1"/>
</dbReference>
<dbReference type="GO" id="GO:0003676">
    <property type="term" value="F:nucleic acid binding"/>
    <property type="evidence" value="ECO:0007669"/>
    <property type="project" value="InterPro"/>
</dbReference>
<dbReference type="Proteomes" id="UP000095281">
    <property type="component" value="Unplaced"/>
</dbReference>
<reference evidence="11" key="1">
    <citation type="submission" date="2016-11" db="UniProtKB">
        <authorList>
            <consortium name="WormBaseParasite"/>
        </authorList>
    </citation>
    <scope>IDENTIFICATION</scope>
</reference>
<evidence type="ECO:0000313" key="11">
    <source>
        <dbReference type="WBParaSite" id="MhA1_Contig1532.frz3.fgene1"/>
    </source>
</evidence>
<accession>A0A1I8B8B9</accession>
<dbReference type="Gene3D" id="3.10.10.10">
    <property type="entry name" value="HIV Type 1 Reverse Transcriptase, subunit A, domain 1"/>
    <property type="match status" value="1"/>
</dbReference>
<dbReference type="SUPFAM" id="SSF53098">
    <property type="entry name" value="Ribonuclease H-like"/>
    <property type="match status" value="1"/>
</dbReference>
<evidence type="ECO:0000256" key="4">
    <source>
        <dbReference type="ARBA" id="ARBA00022722"/>
    </source>
</evidence>
<evidence type="ECO:0000256" key="1">
    <source>
        <dbReference type="ARBA" id="ARBA00012493"/>
    </source>
</evidence>
<dbReference type="SUPFAM" id="SSF50630">
    <property type="entry name" value="Acid proteases"/>
    <property type="match status" value="1"/>
</dbReference>
<dbReference type="OMA" id="WRNSENQ"/>
<dbReference type="GO" id="GO:0004190">
    <property type="term" value="F:aspartic-type endopeptidase activity"/>
    <property type="evidence" value="ECO:0007669"/>
    <property type="project" value="InterPro"/>
</dbReference>
<dbReference type="InterPro" id="IPR001584">
    <property type="entry name" value="Integrase_cat-core"/>
</dbReference>
<dbReference type="PANTHER" id="PTHR37984:SF5">
    <property type="entry name" value="PROTEIN NYNRIN-LIKE"/>
    <property type="match status" value="1"/>
</dbReference>
<dbReference type="Gene3D" id="3.30.420.10">
    <property type="entry name" value="Ribonuclease H-like superfamily/Ribonuclease H"/>
    <property type="match status" value="1"/>
</dbReference>
<dbReference type="GO" id="GO:0006508">
    <property type="term" value="P:proteolysis"/>
    <property type="evidence" value="ECO:0007669"/>
    <property type="project" value="InterPro"/>
</dbReference>
<dbReference type="FunFam" id="3.30.420.10:FF:000063">
    <property type="entry name" value="Retrovirus-related Pol polyprotein from transposon 297-like Protein"/>
    <property type="match status" value="1"/>
</dbReference>
<dbReference type="InterPro" id="IPR000477">
    <property type="entry name" value="RT_dom"/>
</dbReference>
<dbReference type="InterPro" id="IPR043502">
    <property type="entry name" value="DNA/RNA_pol_sf"/>
</dbReference>
<dbReference type="FunFam" id="3.30.70.270:FF:000003">
    <property type="entry name" value="Transposon Ty3-G Gag-Pol polyprotein"/>
    <property type="match status" value="1"/>
</dbReference>